<keyword evidence="1" id="KW-0812">Transmembrane</keyword>
<accession>A0A0E9SPZ4</accession>
<organism evidence="2">
    <name type="scientific">Anguilla anguilla</name>
    <name type="common">European freshwater eel</name>
    <name type="synonym">Muraena anguilla</name>
    <dbReference type="NCBI Taxonomy" id="7936"/>
    <lineage>
        <taxon>Eukaryota</taxon>
        <taxon>Metazoa</taxon>
        <taxon>Chordata</taxon>
        <taxon>Craniata</taxon>
        <taxon>Vertebrata</taxon>
        <taxon>Euteleostomi</taxon>
        <taxon>Actinopterygii</taxon>
        <taxon>Neopterygii</taxon>
        <taxon>Teleostei</taxon>
        <taxon>Anguilliformes</taxon>
        <taxon>Anguillidae</taxon>
        <taxon>Anguilla</taxon>
    </lineage>
</organism>
<sequence>MNSIVIQLQFPLQCSFPYACLFCTLFILLILS</sequence>
<reference evidence="2" key="1">
    <citation type="submission" date="2014-11" db="EMBL/GenBank/DDBJ databases">
        <authorList>
            <person name="Amaro Gonzalez C."/>
        </authorList>
    </citation>
    <scope>NUCLEOTIDE SEQUENCE</scope>
</reference>
<evidence type="ECO:0000313" key="2">
    <source>
        <dbReference type="EMBL" id="JAH43429.1"/>
    </source>
</evidence>
<reference evidence="2" key="2">
    <citation type="journal article" date="2015" name="Fish Shellfish Immunol.">
        <title>Early steps in the European eel (Anguilla anguilla)-Vibrio vulnificus interaction in the gills: Role of the RtxA13 toxin.</title>
        <authorList>
            <person name="Callol A."/>
            <person name="Pajuelo D."/>
            <person name="Ebbesson L."/>
            <person name="Teles M."/>
            <person name="MacKenzie S."/>
            <person name="Amaro C."/>
        </authorList>
    </citation>
    <scope>NUCLEOTIDE SEQUENCE</scope>
</reference>
<keyword evidence="1" id="KW-0472">Membrane</keyword>
<feature type="transmembrane region" description="Helical" evidence="1">
    <location>
        <begin position="12"/>
        <end position="31"/>
    </location>
</feature>
<proteinExistence type="predicted"/>
<evidence type="ECO:0000256" key="1">
    <source>
        <dbReference type="SAM" id="Phobius"/>
    </source>
</evidence>
<name>A0A0E9SPZ4_ANGAN</name>
<dbReference type="EMBL" id="GBXM01065148">
    <property type="protein sequence ID" value="JAH43429.1"/>
    <property type="molecule type" value="Transcribed_RNA"/>
</dbReference>
<dbReference type="AlphaFoldDB" id="A0A0E9SPZ4"/>
<keyword evidence="1" id="KW-1133">Transmembrane helix</keyword>
<protein>
    <submittedName>
        <fullName evidence="2">Uncharacterized protein</fullName>
    </submittedName>
</protein>